<accession>A0A8X6WHI2</accession>
<dbReference type="AlphaFoldDB" id="A0A8X6WHI2"/>
<organism evidence="1 2">
    <name type="scientific">Trichonephila clavipes</name>
    <name type="common">Golden silk orbweaver</name>
    <name type="synonym">Nephila clavipes</name>
    <dbReference type="NCBI Taxonomy" id="2585209"/>
    <lineage>
        <taxon>Eukaryota</taxon>
        <taxon>Metazoa</taxon>
        <taxon>Ecdysozoa</taxon>
        <taxon>Arthropoda</taxon>
        <taxon>Chelicerata</taxon>
        <taxon>Arachnida</taxon>
        <taxon>Araneae</taxon>
        <taxon>Araneomorphae</taxon>
        <taxon>Entelegynae</taxon>
        <taxon>Araneoidea</taxon>
        <taxon>Nephilidae</taxon>
        <taxon>Trichonephila</taxon>
    </lineage>
</organism>
<evidence type="ECO:0000313" key="1">
    <source>
        <dbReference type="EMBL" id="GFY34031.1"/>
    </source>
</evidence>
<evidence type="ECO:0000313" key="2">
    <source>
        <dbReference type="Proteomes" id="UP000887159"/>
    </source>
</evidence>
<reference evidence="1" key="1">
    <citation type="submission" date="2020-08" db="EMBL/GenBank/DDBJ databases">
        <title>Multicomponent nature underlies the extraordinary mechanical properties of spider dragline silk.</title>
        <authorList>
            <person name="Kono N."/>
            <person name="Nakamura H."/>
            <person name="Mori M."/>
            <person name="Yoshida Y."/>
            <person name="Ohtoshi R."/>
            <person name="Malay A.D."/>
            <person name="Moran D.A.P."/>
            <person name="Tomita M."/>
            <person name="Numata K."/>
            <person name="Arakawa K."/>
        </authorList>
    </citation>
    <scope>NUCLEOTIDE SEQUENCE</scope>
</reference>
<dbReference type="Proteomes" id="UP000887159">
    <property type="component" value="Unassembled WGS sequence"/>
</dbReference>
<name>A0A8X6WHI2_TRICX</name>
<sequence length="49" mass="5839">MTRRIIGNLEFRQKHKVWNVRCRPGQGHPQDITATEDQYLVSTTRRDKT</sequence>
<proteinExistence type="predicted"/>
<dbReference type="EMBL" id="BMAU01021420">
    <property type="protein sequence ID" value="GFY34031.1"/>
    <property type="molecule type" value="Genomic_DNA"/>
</dbReference>
<keyword evidence="2" id="KW-1185">Reference proteome</keyword>
<protein>
    <submittedName>
        <fullName evidence="1">Uncharacterized protein</fullName>
    </submittedName>
</protein>
<feature type="non-terminal residue" evidence="1">
    <location>
        <position position="49"/>
    </location>
</feature>
<gene>
    <name evidence="1" type="ORF">TNCV_997121</name>
</gene>
<comment type="caution">
    <text evidence="1">The sequence shown here is derived from an EMBL/GenBank/DDBJ whole genome shotgun (WGS) entry which is preliminary data.</text>
</comment>